<dbReference type="PROSITE" id="PS00409">
    <property type="entry name" value="PROKAR_NTER_METHYL"/>
    <property type="match status" value="1"/>
</dbReference>
<reference evidence="2 3" key="1">
    <citation type="journal article" date="2014" name="Int. J. Syst. Evol. Microbiol.">
        <title>Complete genome sequence of Corynebacterium casei LMG S-19264T (=DSM 44701T), isolated from a smear-ripened cheese.</title>
        <authorList>
            <consortium name="US DOE Joint Genome Institute (JGI-PGF)"/>
            <person name="Walter F."/>
            <person name="Albersmeier A."/>
            <person name="Kalinowski J."/>
            <person name="Ruckert C."/>
        </authorList>
    </citation>
    <scope>NUCLEOTIDE SEQUENCE [LARGE SCALE GENOMIC DNA]</scope>
    <source>
        <strain evidence="2 3">NBRC 110095</strain>
    </source>
</reference>
<comment type="caution">
    <text evidence="2">The sequence shown here is derived from an EMBL/GenBank/DDBJ whole genome shotgun (WGS) entry which is preliminary data.</text>
</comment>
<dbReference type="NCBIfam" id="TIGR02523">
    <property type="entry name" value="type_IV_pilV"/>
    <property type="match status" value="1"/>
</dbReference>
<name>A0AA37WNB0_9GAMM</name>
<dbReference type="InterPro" id="IPR012902">
    <property type="entry name" value="N_methyl_site"/>
</dbReference>
<evidence type="ECO:0008006" key="4">
    <source>
        <dbReference type="Google" id="ProtNLM"/>
    </source>
</evidence>
<keyword evidence="3" id="KW-1185">Reference proteome</keyword>
<sequence length="172" mass="18865">MNVFSIQLRKPFISSKIYQRGVTLIEILVTIVILAVGMLGLAAMQTMSLKNINNSQYRTLATIYAYDMAERMRSNQAGVQNGNYNDIEGEETNPSCSPCSSVQIAQLDAFQWQQAIQQAAADGGLPAGALGTVEDVDSIANAFDISVSWPEQTQDETGSVMDTQEYVFRIQL</sequence>
<gene>
    <name evidence="2" type="ORF">GCM10007877_36380</name>
</gene>
<dbReference type="InterPro" id="IPR013362">
    <property type="entry name" value="Pilus_4_PilV"/>
</dbReference>
<proteinExistence type="predicted"/>
<organism evidence="2 3">
    <name type="scientific">Marinibactrum halimedae</name>
    <dbReference type="NCBI Taxonomy" id="1444977"/>
    <lineage>
        <taxon>Bacteria</taxon>
        <taxon>Pseudomonadati</taxon>
        <taxon>Pseudomonadota</taxon>
        <taxon>Gammaproteobacteria</taxon>
        <taxon>Cellvibrionales</taxon>
        <taxon>Cellvibrionaceae</taxon>
        <taxon>Marinibactrum</taxon>
    </lineage>
</organism>
<keyword evidence="1" id="KW-0472">Membrane</keyword>
<accession>A0AA37WNB0</accession>
<keyword evidence="1" id="KW-1133">Transmembrane helix</keyword>
<protein>
    <recommendedName>
        <fullName evidence="4">Type IV pilus modification protein PilV</fullName>
    </recommendedName>
</protein>
<evidence type="ECO:0000313" key="3">
    <source>
        <dbReference type="Proteomes" id="UP001156870"/>
    </source>
</evidence>
<dbReference type="RefSeq" id="WP_232594837.1">
    <property type="nucleotide sequence ID" value="NZ_BSPD01000094.1"/>
</dbReference>
<dbReference type="Pfam" id="PF07963">
    <property type="entry name" value="N_methyl"/>
    <property type="match status" value="1"/>
</dbReference>
<dbReference type="AlphaFoldDB" id="A0AA37WNB0"/>
<dbReference type="NCBIfam" id="TIGR02532">
    <property type="entry name" value="IV_pilin_GFxxxE"/>
    <property type="match status" value="1"/>
</dbReference>
<dbReference type="EMBL" id="BSPD01000094">
    <property type="protein sequence ID" value="GLS27919.1"/>
    <property type="molecule type" value="Genomic_DNA"/>
</dbReference>
<evidence type="ECO:0000256" key="1">
    <source>
        <dbReference type="SAM" id="Phobius"/>
    </source>
</evidence>
<evidence type="ECO:0000313" key="2">
    <source>
        <dbReference type="EMBL" id="GLS27919.1"/>
    </source>
</evidence>
<keyword evidence="1" id="KW-0812">Transmembrane</keyword>
<dbReference type="Proteomes" id="UP001156870">
    <property type="component" value="Unassembled WGS sequence"/>
</dbReference>
<feature type="transmembrane region" description="Helical" evidence="1">
    <location>
        <begin position="21"/>
        <end position="44"/>
    </location>
</feature>